<evidence type="ECO:0000256" key="2">
    <source>
        <dbReference type="ARBA" id="ARBA00022857"/>
    </source>
</evidence>
<keyword evidence="6" id="KW-1185">Reference proteome</keyword>
<evidence type="ECO:0008006" key="7">
    <source>
        <dbReference type="Google" id="ProtNLM"/>
    </source>
</evidence>
<dbReference type="SUPFAM" id="SSF51735">
    <property type="entry name" value="NAD(P)-binding Rossmann-fold domains"/>
    <property type="match status" value="1"/>
</dbReference>
<dbReference type="PROSITE" id="PS00061">
    <property type="entry name" value="ADH_SHORT"/>
    <property type="match status" value="1"/>
</dbReference>
<keyword evidence="3" id="KW-0560">Oxidoreductase</keyword>
<dbReference type="InterPro" id="IPR036291">
    <property type="entry name" value="NAD(P)-bd_dom_sf"/>
</dbReference>
<dbReference type="InterPro" id="IPR002347">
    <property type="entry name" value="SDR_fam"/>
</dbReference>
<evidence type="ECO:0000313" key="5">
    <source>
        <dbReference type="EMBL" id="EMD34719.1"/>
    </source>
</evidence>
<evidence type="ECO:0000313" key="6">
    <source>
        <dbReference type="Proteomes" id="UP000016930"/>
    </source>
</evidence>
<organism evidence="5 6">
    <name type="scientific">Ceriporiopsis subvermispora (strain B)</name>
    <name type="common">White-rot fungus</name>
    <name type="synonym">Gelatoporia subvermispora</name>
    <dbReference type="NCBI Taxonomy" id="914234"/>
    <lineage>
        <taxon>Eukaryota</taxon>
        <taxon>Fungi</taxon>
        <taxon>Dikarya</taxon>
        <taxon>Basidiomycota</taxon>
        <taxon>Agaricomycotina</taxon>
        <taxon>Agaricomycetes</taxon>
        <taxon>Polyporales</taxon>
        <taxon>Gelatoporiaceae</taxon>
        <taxon>Gelatoporia</taxon>
    </lineage>
</organism>
<evidence type="ECO:0000256" key="1">
    <source>
        <dbReference type="ARBA" id="ARBA00006484"/>
    </source>
</evidence>
<dbReference type="AlphaFoldDB" id="M2PFK5"/>
<dbReference type="Pfam" id="PF00106">
    <property type="entry name" value="adh_short"/>
    <property type="match status" value="1"/>
</dbReference>
<keyword evidence="2" id="KW-0521">NADP</keyword>
<evidence type="ECO:0000256" key="3">
    <source>
        <dbReference type="ARBA" id="ARBA00023002"/>
    </source>
</evidence>
<comment type="similarity">
    <text evidence="1 4">Belongs to the short-chain dehydrogenases/reductases (SDR) family.</text>
</comment>
<gene>
    <name evidence="5" type="ORF">CERSUDRAFT_125283</name>
</gene>
<dbReference type="PRINTS" id="PR00080">
    <property type="entry name" value="SDRFAMILY"/>
</dbReference>
<dbReference type="Proteomes" id="UP000016930">
    <property type="component" value="Unassembled WGS sequence"/>
</dbReference>
<dbReference type="EMBL" id="KB445802">
    <property type="protein sequence ID" value="EMD34719.1"/>
    <property type="molecule type" value="Genomic_DNA"/>
</dbReference>
<proteinExistence type="inferred from homology"/>
<dbReference type="PRINTS" id="PR00081">
    <property type="entry name" value="GDHRDH"/>
</dbReference>
<dbReference type="STRING" id="914234.M2PFK5"/>
<evidence type="ECO:0000256" key="4">
    <source>
        <dbReference type="RuleBase" id="RU000363"/>
    </source>
</evidence>
<reference evidence="5 6" key="1">
    <citation type="journal article" date="2012" name="Proc. Natl. Acad. Sci. U.S.A.">
        <title>Comparative genomics of Ceriporiopsis subvermispora and Phanerochaete chrysosporium provide insight into selective ligninolysis.</title>
        <authorList>
            <person name="Fernandez-Fueyo E."/>
            <person name="Ruiz-Duenas F.J."/>
            <person name="Ferreira P."/>
            <person name="Floudas D."/>
            <person name="Hibbett D.S."/>
            <person name="Canessa P."/>
            <person name="Larrondo L.F."/>
            <person name="James T.Y."/>
            <person name="Seelenfreund D."/>
            <person name="Lobos S."/>
            <person name="Polanco R."/>
            <person name="Tello M."/>
            <person name="Honda Y."/>
            <person name="Watanabe T."/>
            <person name="Watanabe T."/>
            <person name="Ryu J.S."/>
            <person name="Kubicek C.P."/>
            <person name="Schmoll M."/>
            <person name="Gaskell J."/>
            <person name="Hammel K.E."/>
            <person name="St John F.J."/>
            <person name="Vanden Wymelenberg A."/>
            <person name="Sabat G."/>
            <person name="Splinter BonDurant S."/>
            <person name="Syed K."/>
            <person name="Yadav J.S."/>
            <person name="Doddapaneni H."/>
            <person name="Subramanian V."/>
            <person name="Lavin J.L."/>
            <person name="Oguiza J.A."/>
            <person name="Perez G."/>
            <person name="Pisabarro A.G."/>
            <person name="Ramirez L."/>
            <person name="Santoyo F."/>
            <person name="Master E."/>
            <person name="Coutinho P.M."/>
            <person name="Henrissat B."/>
            <person name="Lombard V."/>
            <person name="Magnuson J.K."/>
            <person name="Kuees U."/>
            <person name="Hori C."/>
            <person name="Igarashi K."/>
            <person name="Samejima M."/>
            <person name="Held B.W."/>
            <person name="Barry K.W."/>
            <person name="LaButti K.M."/>
            <person name="Lapidus A."/>
            <person name="Lindquist E.A."/>
            <person name="Lucas S.M."/>
            <person name="Riley R."/>
            <person name="Salamov A.A."/>
            <person name="Hoffmeister D."/>
            <person name="Schwenk D."/>
            <person name="Hadar Y."/>
            <person name="Yarden O."/>
            <person name="de Vries R.P."/>
            <person name="Wiebenga A."/>
            <person name="Stenlid J."/>
            <person name="Eastwood D."/>
            <person name="Grigoriev I.V."/>
            <person name="Berka R.M."/>
            <person name="Blanchette R.A."/>
            <person name="Kersten P."/>
            <person name="Martinez A.T."/>
            <person name="Vicuna R."/>
            <person name="Cullen D."/>
        </authorList>
    </citation>
    <scope>NUCLEOTIDE SEQUENCE [LARGE SCALE GENOMIC DNA]</scope>
    <source>
        <strain evidence="5 6">B</strain>
    </source>
</reference>
<dbReference type="Gene3D" id="3.40.50.720">
    <property type="entry name" value="NAD(P)-binding Rossmann-like Domain"/>
    <property type="match status" value="1"/>
</dbReference>
<name>M2PFK5_CERS8</name>
<dbReference type="InterPro" id="IPR020904">
    <property type="entry name" value="Sc_DH/Rdtase_CS"/>
</dbReference>
<dbReference type="PANTHER" id="PTHR24321:SF8">
    <property type="entry name" value="ESTRADIOL 17-BETA-DEHYDROGENASE 8-RELATED"/>
    <property type="match status" value="1"/>
</dbReference>
<dbReference type="FunFam" id="3.40.50.720:FF:000084">
    <property type="entry name" value="Short-chain dehydrogenase reductase"/>
    <property type="match status" value="1"/>
</dbReference>
<dbReference type="PANTHER" id="PTHR24321">
    <property type="entry name" value="DEHYDROGENASES, SHORT CHAIN"/>
    <property type="match status" value="1"/>
</dbReference>
<dbReference type="HOGENOM" id="CLU_010194_1_0_1"/>
<sequence length="257" mass="26581">MSTARVAIITGGAQGIGLEIALQLADDGLDIAVNDISSKSEKLQAVVSKIKVKGRRALAVTGDVSSEEDVRAMVEQVAKELGSVDVMVANAGIAPGGPLLDCSLGEWDRTMAINVRGVMLCYKYAAMQMIKQGRGGRIIGACSAAGKQGFANYAAYSTSKFAMRGLTQSAALELRQYNITVNAYAPGVILTDLVTSHPDDALNGGAGSTALKIAGLPITTPHATPDVVASLVSYLVKPESHFITGQALGVNGGIVFD</sequence>
<protein>
    <recommendedName>
        <fullName evidence="7">NAD-binding protein</fullName>
    </recommendedName>
</protein>
<accession>M2PFK5</accession>
<dbReference type="OrthoDB" id="498125at2759"/>
<dbReference type="GO" id="GO:0016491">
    <property type="term" value="F:oxidoreductase activity"/>
    <property type="evidence" value="ECO:0007669"/>
    <property type="project" value="UniProtKB-KW"/>
</dbReference>